<keyword evidence="5" id="KW-1185">Reference proteome</keyword>
<dbReference type="GO" id="GO:0016020">
    <property type="term" value="C:membrane"/>
    <property type="evidence" value="ECO:0007669"/>
    <property type="project" value="TreeGrafter"/>
</dbReference>
<dbReference type="InterPro" id="IPR002509">
    <property type="entry name" value="NODB_dom"/>
</dbReference>
<gene>
    <name evidence="4" type="ORF">DZC72_06675</name>
</gene>
<dbReference type="Proteomes" id="UP000286990">
    <property type="component" value="Unassembled WGS sequence"/>
</dbReference>
<evidence type="ECO:0000256" key="1">
    <source>
        <dbReference type="ARBA" id="ARBA00022723"/>
    </source>
</evidence>
<dbReference type="PANTHER" id="PTHR10587:SF133">
    <property type="entry name" value="CHITIN DEACETYLASE 1-RELATED"/>
    <property type="match status" value="1"/>
</dbReference>
<dbReference type="EMBL" id="QUSX01000001">
    <property type="protein sequence ID" value="RRQ50243.1"/>
    <property type="molecule type" value="Genomic_DNA"/>
</dbReference>
<reference evidence="5" key="2">
    <citation type="submission" date="2018-12" db="EMBL/GenBank/DDBJ databases">
        <title>Maribacter lutimaris sp. nov., isolated from marine sediment.</title>
        <authorList>
            <person name="Kim K.K."/>
        </authorList>
    </citation>
    <scope>NUCLEOTIDE SEQUENCE [LARGE SCALE GENOMIC DNA]</scope>
    <source>
        <strain evidence="5">PoM-212</strain>
    </source>
</reference>
<evidence type="ECO:0000256" key="2">
    <source>
        <dbReference type="ARBA" id="ARBA00022801"/>
    </source>
</evidence>
<dbReference type="InterPro" id="IPR050248">
    <property type="entry name" value="Polysacc_deacetylase_ArnD"/>
</dbReference>
<proteinExistence type="predicted"/>
<dbReference type="GO" id="GO:0046872">
    <property type="term" value="F:metal ion binding"/>
    <property type="evidence" value="ECO:0007669"/>
    <property type="project" value="UniProtKB-KW"/>
</dbReference>
<dbReference type="InterPro" id="IPR011330">
    <property type="entry name" value="Glyco_hydro/deAcase_b/a-brl"/>
</dbReference>
<protein>
    <submittedName>
        <fullName evidence="4">Polysaccharide deacetylase</fullName>
    </submittedName>
</protein>
<keyword evidence="2" id="KW-0378">Hydrolase</keyword>
<accession>A0A3R8RQ68</accession>
<dbReference type="PANTHER" id="PTHR10587">
    <property type="entry name" value="GLYCOSYL TRANSFERASE-RELATED"/>
    <property type="match status" value="1"/>
</dbReference>
<dbReference type="PROSITE" id="PS51677">
    <property type="entry name" value="NODB"/>
    <property type="match status" value="1"/>
</dbReference>
<evidence type="ECO:0000259" key="3">
    <source>
        <dbReference type="PROSITE" id="PS51677"/>
    </source>
</evidence>
<dbReference type="AlphaFoldDB" id="A0A3R8RQ68"/>
<dbReference type="Pfam" id="PF01522">
    <property type="entry name" value="Polysacc_deac_1"/>
    <property type="match status" value="1"/>
</dbReference>
<dbReference type="SUPFAM" id="SSF88713">
    <property type="entry name" value="Glycoside hydrolase/deacetylase"/>
    <property type="match status" value="1"/>
</dbReference>
<evidence type="ECO:0000313" key="5">
    <source>
        <dbReference type="Proteomes" id="UP000286990"/>
    </source>
</evidence>
<keyword evidence="1" id="KW-0479">Metal-binding</keyword>
<sequence>MVSITIDDVPNSNRFKKDSYQSVLLNKLDSLKIPIAIFINEGLIYKTDSISKNFELLNNWIQKEYVTLGNHSFNHLRYSTIGIDSFAHEIVNGESISRQLAKKYKKPIKYFRFPFNDLGKDSIQHSQIKDFLQEKGYIITPFTIESSDWMYNTVYEHYLSIKDFKKAKEIGESYLIKTLEYFDFFETLAKEDYQRTINQIYLCHDNKLNADFLPQLITELKKRQYQFINLENALTDKVYQQKDNYFKKWGISWLYRWQATQKERIENMKKEPSTETIMELYEGILKENNK</sequence>
<dbReference type="Gene3D" id="3.20.20.370">
    <property type="entry name" value="Glycoside hydrolase/deacetylase"/>
    <property type="match status" value="1"/>
</dbReference>
<feature type="domain" description="NodB homology" evidence="3">
    <location>
        <begin position="1"/>
        <end position="228"/>
    </location>
</feature>
<dbReference type="GO" id="GO:0016810">
    <property type="term" value="F:hydrolase activity, acting on carbon-nitrogen (but not peptide) bonds"/>
    <property type="evidence" value="ECO:0007669"/>
    <property type="project" value="InterPro"/>
</dbReference>
<comment type="caution">
    <text evidence="4">The sequence shown here is derived from an EMBL/GenBank/DDBJ whole genome shotgun (WGS) entry which is preliminary data.</text>
</comment>
<reference evidence="5" key="1">
    <citation type="submission" date="2018-08" db="EMBL/GenBank/DDBJ databases">
        <authorList>
            <person name="Khan S.A."/>
            <person name="J S.E."/>
        </authorList>
    </citation>
    <scope>NUCLEOTIDE SEQUENCE [LARGE SCALE GENOMIC DNA]</scope>
    <source>
        <strain evidence="5">PoM-212</strain>
    </source>
</reference>
<evidence type="ECO:0000313" key="4">
    <source>
        <dbReference type="EMBL" id="RRQ50243.1"/>
    </source>
</evidence>
<organism evidence="4 5">
    <name type="scientific">Maribacter algicola</name>
    <dbReference type="NCBI Taxonomy" id="2498892"/>
    <lineage>
        <taxon>Bacteria</taxon>
        <taxon>Pseudomonadati</taxon>
        <taxon>Bacteroidota</taxon>
        <taxon>Flavobacteriia</taxon>
        <taxon>Flavobacteriales</taxon>
        <taxon>Flavobacteriaceae</taxon>
        <taxon>Maribacter</taxon>
    </lineage>
</organism>
<name>A0A3R8RQ68_9FLAO</name>
<dbReference type="GO" id="GO:0005975">
    <property type="term" value="P:carbohydrate metabolic process"/>
    <property type="evidence" value="ECO:0007669"/>
    <property type="project" value="InterPro"/>
</dbReference>
<dbReference type="OrthoDB" id="115239at2"/>